<dbReference type="PANTHER" id="PTHR22847">
    <property type="entry name" value="WD40 REPEAT PROTEIN"/>
    <property type="match status" value="1"/>
</dbReference>
<dbReference type="InterPro" id="IPR015943">
    <property type="entry name" value="WD40/YVTN_repeat-like_dom_sf"/>
</dbReference>
<dbReference type="SUPFAM" id="SSF57845">
    <property type="entry name" value="B-box zinc-binding domain"/>
    <property type="match status" value="1"/>
</dbReference>
<organism evidence="4 5">
    <name type="scientific">Pseudocohnilembus persalinus</name>
    <name type="common">Ciliate</name>
    <dbReference type="NCBI Taxonomy" id="266149"/>
    <lineage>
        <taxon>Eukaryota</taxon>
        <taxon>Sar</taxon>
        <taxon>Alveolata</taxon>
        <taxon>Ciliophora</taxon>
        <taxon>Intramacronucleata</taxon>
        <taxon>Oligohymenophorea</taxon>
        <taxon>Scuticociliatia</taxon>
        <taxon>Philasterida</taxon>
        <taxon>Pseudocohnilembidae</taxon>
        <taxon>Pseudocohnilembus</taxon>
    </lineage>
</organism>
<name>A0A0V0QPY4_PSEPJ</name>
<dbReference type="InterPro" id="IPR020472">
    <property type="entry name" value="WD40_PAC1"/>
</dbReference>
<feature type="repeat" description="WD" evidence="3">
    <location>
        <begin position="224"/>
        <end position="264"/>
    </location>
</feature>
<gene>
    <name evidence="4" type="ORF">PPERSA_11384</name>
</gene>
<evidence type="ECO:0000313" key="5">
    <source>
        <dbReference type="Proteomes" id="UP000054937"/>
    </source>
</evidence>
<comment type="caution">
    <text evidence="4">The sequence shown here is derived from an EMBL/GenBank/DDBJ whole genome shotgun (WGS) entry which is preliminary data.</text>
</comment>
<dbReference type="AlphaFoldDB" id="A0A0V0QPY4"/>
<feature type="repeat" description="WD" evidence="3">
    <location>
        <begin position="315"/>
        <end position="347"/>
    </location>
</feature>
<evidence type="ECO:0000313" key="4">
    <source>
        <dbReference type="EMBL" id="KRX04260.1"/>
    </source>
</evidence>
<dbReference type="CDD" id="cd19756">
    <property type="entry name" value="Bbox2"/>
    <property type="match status" value="1"/>
</dbReference>
<keyword evidence="2" id="KW-0677">Repeat</keyword>
<dbReference type="EMBL" id="LDAU01000120">
    <property type="protein sequence ID" value="KRX04260.1"/>
    <property type="molecule type" value="Genomic_DNA"/>
</dbReference>
<accession>A0A0V0QPY4</accession>
<protein>
    <submittedName>
        <fullName evidence="4">WD40-repeat-containing domain</fullName>
    </submittedName>
</protein>
<dbReference type="SUPFAM" id="SSF50978">
    <property type="entry name" value="WD40 repeat-like"/>
    <property type="match status" value="1"/>
</dbReference>
<dbReference type="InterPro" id="IPR019775">
    <property type="entry name" value="WD40_repeat_CS"/>
</dbReference>
<sequence>MGKACAEHSKDKVIHFCRKSNCDAKSRIICNSCVNMGNHKKHFHMSLDEVQTRFDDQKSAFKKIESQIDQEFIQLQNSITQQVQQMHKTIDVITEFMDTLDNIRKNYQNYINNLNKKYKGQLQKIKQMTTIFNQPITKIDSIKDRKIQDQINDLMSTIPEVEKDKTMTESLLKFFKNEIDEYNYTSRLDEDFIRDITEQTKQHLQKFLLDFNINSFKGKQTQSLLGHMYMVLCIEKIDENFIVTAGVDQSIKLWNIEKMEEQQSIKNAHVDSIRALVKMNNSYLISGGTDNSIKLWNIKKIDQQKYELSEKQEVKNAHDDWIQSISRIDNETFASGGFDRQVKVWKIIDDQEKIECQNVFQLTGKVAENSITISGNNHMIVCDQDRWISIIDLNKNEVLKQMQTETMESENCLMIYDDVDVFCSASNKTISFWRISDGKLIKKHEKMHNGQINRLEKLDANLILSVGCDMTARIWRVSENYDIEEIMVLEEADKIFASRRIWKDCIITAGWNEKVIVWK</sequence>
<dbReference type="PROSITE" id="PS50082">
    <property type="entry name" value="WD_REPEATS_2"/>
    <property type="match status" value="3"/>
</dbReference>
<dbReference type="InterPro" id="IPR001680">
    <property type="entry name" value="WD40_rpt"/>
</dbReference>
<dbReference type="PROSITE" id="PS50294">
    <property type="entry name" value="WD_REPEATS_REGION"/>
    <property type="match status" value="1"/>
</dbReference>
<proteinExistence type="predicted"/>
<dbReference type="OMA" id="ESENCLM"/>
<keyword evidence="5" id="KW-1185">Reference proteome</keyword>
<dbReference type="PROSITE" id="PS00678">
    <property type="entry name" value="WD_REPEATS_1"/>
    <property type="match status" value="2"/>
</dbReference>
<dbReference type="InParanoid" id="A0A0V0QPY4"/>
<reference evidence="4 5" key="1">
    <citation type="journal article" date="2015" name="Sci. Rep.">
        <title>Genome of the facultative scuticociliatosis pathogen Pseudocohnilembus persalinus provides insight into its virulence through horizontal gene transfer.</title>
        <authorList>
            <person name="Xiong J."/>
            <person name="Wang G."/>
            <person name="Cheng J."/>
            <person name="Tian M."/>
            <person name="Pan X."/>
            <person name="Warren A."/>
            <person name="Jiang C."/>
            <person name="Yuan D."/>
            <person name="Miao W."/>
        </authorList>
    </citation>
    <scope>NUCLEOTIDE SEQUENCE [LARGE SCALE GENOMIC DNA]</scope>
    <source>
        <strain evidence="4">36N120E</strain>
    </source>
</reference>
<evidence type="ECO:0000256" key="3">
    <source>
        <dbReference type="PROSITE-ProRule" id="PRU00221"/>
    </source>
</evidence>
<dbReference type="OrthoDB" id="10267436at2759"/>
<dbReference type="PRINTS" id="PR00320">
    <property type="entry name" value="GPROTEINBRPT"/>
</dbReference>
<dbReference type="GO" id="GO:1990234">
    <property type="term" value="C:transferase complex"/>
    <property type="evidence" value="ECO:0007669"/>
    <property type="project" value="UniProtKB-ARBA"/>
</dbReference>
<dbReference type="Pfam" id="PF00400">
    <property type="entry name" value="WD40"/>
    <property type="match status" value="3"/>
</dbReference>
<feature type="repeat" description="WD" evidence="3">
    <location>
        <begin position="266"/>
        <end position="299"/>
    </location>
</feature>
<dbReference type="Gene3D" id="2.130.10.10">
    <property type="entry name" value="YVTN repeat-like/Quinoprotein amine dehydrogenase"/>
    <property type="match status" value="2"/>
</dbReference>
<dbReference type="PANTHER" id="PTHR22847:SF637">
    <property type="entry name" value="WD REPEAT DOMAIN 5B"/>
    <property type="match status" value="1"/>
</dbReference>
<dbReference type="SMART" id="SM00320">
    <property type="entry name" value="WD40"/>
    <property type="match status" value="5"/>
</dbReference>
<dbReference type="InterPro" id="IPR036322">
    <property type="entry name" value="WD40_repeat_dom_sf"/>
</dbReference>
<dbReference type="Proteomes" id="UP000054937">
    <property type="component" value="Unassembled WGS sequence"/>
</dbReference>
<evidence type="ECO:0000256" key="2">
    <source>
        <dbReference type="ARBA" id="ARBA00022737"/>
    </source>
</evidence>
<keyword evidence="1 3" id="KW-0853">WD repeat</keyword>
<evidence type="ECO:0000256" key="1">
    <source>
        <dbReference type="ARBA" id="ARBA00022574"/>
    </source>
</evidence>